<protein>
    <submittedName>
        <fullName evidence="3">Basic salivary proline-rich protein 3</fullName>
    </submittedName>
</protein>
<dbReference type="EMBL" id="QPKB01000001">
    <property type="protein sequence ID" value="RWR74982.1"/>
    <property type="molecule type" value="Genomic_DNA"/>
</dbReference>
<accession>A0A3S3MEJ8</accession>
<feature type="compositionally biased region" description="Pro residues" evidence="1">
    <location>
        <begin position="156"/>
        <end position="165"/>
    </location>
</feature>
<dbReference type="Proteomes" id="UP000283530">
    <property type="component" value="Unassembled WGS sequence"/>
</dbReference>
<feature type="compositionally biased region" description="Pro residues" evidence="1">
    <location>
        <begin position="48"/>
        <end position="72"/>
    </location>
</feature>
<sequence length="335" mass="36269">MGRPQEEAPSPAHPQPQNTPFTPEDGRTYDPQEISPPASYPPGNDNTPQPPFQPPPPPQPQAPNPSPYPPQNQPTNAAYPPQPAPYPTQNPPNSAAYPPQPAPYPAQNPPNNAAYPPQPAPYPPNSPKPEFSTAAGYGPQPVSYPPPNSSTAAPQQYPPPPPSPYKPLQHDGAAQGFPVQQQFQPAQVPQPYRQNAGTTPWSTGIFDCMDDPMNALVTACVPCVTFGQIAEIVDGGNTSCGTSAIIYGAIAFFIGIPCLLSCTYRTKLRNKYTLMESPAPDWITHFFCEWCALCQEYRELKARGLDPDLGWHGNMAKNQQPQVAMAPPMHQSMMG</sequence>
<proteinExistence type="predicted"/>
<feature type="transmembrane region" description="Helical" evidence="2">
    <location>
        <begin position="244"/>
        <end position="264"/>
    </location>
</feature>
<feature type="compositionally biased region" description="Pro residues" evidence="1">
    <location>
        <begin position="116"/>
        <end position="127"/>
    </location>
</feature>
<comment type="caution">
    <text evidence="3">The sequence shown here is derived from an EMBL/GenBank/DDBJ whole genome shotgun (WGS) entry which is preliminary data.</text>
</comment>
<evidence type="ECO:0000313" key="4">
    <source>
        <dbReference type="Proteomes" id="UP000283530"/>
    </source>
</evidence>
<dbReference type="PANTHER" id="PTHR15907">
    <property type="entry name" value="DUF614 FAMILY PROTEIN-RELATED"/>
    <property type="match status" value="1"/>
</dbReference>
<dbReference type="AlphaFoldDB" id="A0A3S3MEJ8"/>
<feature type="compositionally biased region" description="Pro residues" evidence="1">
    <location>
        <begin position="80"/>
        <end position="90"/>
    </location>
</feature>
<reference evidence="3 4" key="1">
    <citation type="journal article" date="2019" name="Nat. Plants">
        <title>Stout camphor tree genome fills gaps in understanding of flowering plant genome evolution.</title>
        <authorList>
            <person name="Chaw S.M."/>
            <person name="Liu Y.C."/>
            <person name="Wu Y.W."/>
            <person name="Wang H.Y."/>
            <person name="Lin C.I."/>
            <person name="Wu C.S."/>
            <person name="Ke H.M."/>
            <person name="Chang L.Y."/>
            <person name="Hsu C.Y."/>
            <person name="Yang H.T."/>
            <person name="Sudianto E."/>
            <person name="Hsu M.H."/>
            <person name="Wu K.P."/>
            <person name="Wang L.N."/>
            <person name="Leebens-Mack J.H."/>
            <person name="Tsai I.J."/>
        </authorList>
    </citation>
    <scope>NUCLEOTIDE SEQUENCE [LARGE SCALE GENOMIC DNA]</scope>
    <source>
        <strain evidence="4">cv. Chaw 1501</strain>
        <tissue evidence="3">Young leaves</tissue>
    </source>
</reference>
<dbReference type="OrthoDB" id="1045822at2759"/>
<dbReference type="PRINTS" id="PR01217">
    <property type="entry name" value="PRICHEXTENSN"/>
</dbReference>
<evidence type="ECO:0000313" key="3">
    <source>
        <dbReference type="EMBL" id="RWR74982.1"/>
    </source>
</evidence>
<evidence type="ECO:0000256" key="2">
    <source>
        <dbReference type="SAM" id="Phobius"/>
    </source>
</evidence>
<dbReference type="STRING" id="337451.A0A3S3MEJ8"/>
<keyword evidence="2" id="KW-1133">Transmembrane helix</keyword>
<feature type="compositionally biased region" description="Pro residues" evidence="1">
    <location>
        <begin position="98"/>
        <end position="108"/>
    </location>
</feature>
<feature type="region of interest" description="Disordered" evidence="1">
    <location>
        <begin position="1"/>
        <end position="172"/>
    </location>
</feature>
<evidence type="ECO:0000256" key="1">
    <source>
        <dbReference type="SAM" id="MobiDB-lite"/>
    </source>
</evidence>
<dbReference type="InterPro" id="IPR006461">
    <property type="entry name" value="PLAC_motif_containing"/>
</dbReference>
<keyword evidence="2" id="KW-0812">Transmembrane</keyword>
<gene>
    <name evidence="3" type="ORF">CKAN_00334100</name>
</gene>
<dbReference type="Pfam" id="PF04749">
    <property type="entry name" value="PLAC8"/>
    <property type="match status" value="1"/>
</dbReference>
<organism evidence="3 4">
    <name type="scientific">Cinnamomum micranthum f. kanehirae</name>
    <dbReference type="NCBI Taxonomy" id="337451"/>
    <lineage>
        <taxon>Eukaryota</taxon>
        <taxon>Viridiplantae</taxon>
        <taxon>Streptophyta</taxon>
        <taxon>Embryophyta</taxon>
        <taxon>Tracheophyta</taxon>
        <taxon>Spermatophyta</taxon>
        <taxon>Magnoliopsida</taxon>
        <taxon>Magnoliidae</taxon>
        <taxon>Laurales</taxon>
        <taxon>Lauraceae</taxon>
        <taxon>Cinnamomum</taxon>
    </lineage>
</organism>
<dbReference type="NCBIfam" id="TIGR01571">
    <property type="entry name" value="A_thal_Cys_rich"/>
    <property type="match status" value="1"/>
</dbReference>
<keyword evidence="2" id="KW-0472">Membrane</keyword>
<name>A0A3S3MEJ8_9MAGN</name>
<keyword evidence="4" id="KW-1185">Reference proteome</keyword>